<name>A0ABS9WYP2_9GAMM</name>
<evidence type="ECO:0000313" key="1">
    <source>
        <dbReference type="EMBL" id="MCI2283109.1"/>
    </source>
</evidence>
<evidence type="ECO:0000313" key="2">
    <source>
        <dbReference type="Proteomes" id="UP001139646"/>
    </source>
</evidence>
<reference evidence="1" key="1">
    <citation type="submission" date="2022-01" db="EMBL/GenBank/DDBJ databases">
        <title>Colwellia maritima, isolated from seawater.</title>
        <authorList>
            <person name="Kristyanto S."/>
            <person name="Jung J."/>
            <person name="Jeon C.O."/>
        </authorList>
    </citation>
    <scope>NUCLEOTIDE SEQUENCE</scope>
    <source>
        <strain evidence="1">MSW7</strain>
    </source>
</reference>
<organism evidence="1 2">
    <name type="scientific">Colwellia maritima</name>
    <dbReference type="NCBI Taxonomy" id="2912588"/>
    <lineage>
        <taxon>Bacteria</taxon>
        <taxon>Pseudomonadati</taxon>
        <taxon>Pseudomonadota</taxon>
        <taxon>Gammaproteobacteria</taxon>
        <taxon>Alteromonadales</taxon>
        <taxon>Colwelliaceae</taxon>
        <taxon>Colwellia</taxon>
    </lineage>
</organism>
<keyword evidence="2" id="KW-1185">Reference proteome</keyword>
<proteinExistence type="predicted"/>
<dbReference type="Proteomes" id="UP001139646">
    <property type="component" value="Unassembled WGS sequence"/>
</dbReference>
<gene>
    <name evidence="1" type="ORF">L3081_06485</name>
</gene>
<sequence length="105" mass="11711">MTLPFRSKQISAKKPSTMTALALVVFVVLLITSTFVHASHVAINDINIEQQECYICHQGLDTPPDLSLIKNDFIASYCYMVADVNSAQFKVNTFVQPHLRAPPVF</sequence>
<accession>A0ABS9WYP2</accession>
<protein>
    <submittedName>
        <fullName evidence="1">Uncharacterized protein</fullName>
    </submittedName>
</protein>
<dbReference type="RefSeq" id="WP_242284303.1">
    <property type="nucleotide sequence ID" value="NZ_JAKKSL010000001.1"/>
</dbReference>
<dbReference type="EMBL" id="JAKKSL010000001">
    <property type="protein sequence ID" value="MCI2283109.1"/>
    <property type="molecule type" value="Genomic_DNA"/>
</dbReference>
<comment type="caution">
    <text evidence="1">The sequence shown here is derived from an EMBL/GenBank/DDBJ whole genome shotgun (WGS) entry which is preliminary data.</text>
</comment>